<keyword evidence="3" id="KW-0238">DNA-binding</keyword>
<gene>
    <name evidence="7" type="ORF">FYJ51_11220</name>
</gene>
<keyword evidence="4" id="KW-0233">DNA recombination</keyword>
<feature type="domain" description="Probable transposase IS891/IS1136/IS1341" evidence="5">
    <location>
        <begin position="178"/>
        <end position="294"/>
    </location>
</feature>
<organism evidence="7 8">
    <name type="scientific">Stecheria intestinalis</name>
    <dbReference type="NCBI Taxonomy" id="2606630"/>
    <lineage>
        <taxon>Bacteria</taxon>
        <taxon>Bacillati</taxon>
        <taxon>Bacillota</taxon>
        <taxon>Erysipelotrichia</taxon>
        <taxon>Erysipelotrichales</taxon>
        <taxon>Erysipelotrichaceae</taxon>
        <taxon>Stecheria</taxon>
    </lineage>
</organism>
<dbReference type="NCBIfam" id="NF040570">
    <property type="entry name" value="guided_TnpB"/>
    <property type="match status" value="1"/>
</dbReference>
<evidence type="ECO:0000256" key="4">
    <source>
        <dbReference type="ARBA" id="ARBA00023172"/>
    </source>
</evidence>
<dbReference type="NCBIfam" id="TIGR01766">
    <property type="entry name" value="IS200/IS605 family accessory protein TnpB-like domain"/>
    <property type="match status" value="1"/>
</dbReference>
<feature type="domain" description="Cas12f1-like TNB" evidence="6">
    <location>
        <begin position="314"/>
        <end position="392"/>
    </location>
</feature>
<accession>A0A7X2NUC9</accession>
<evidence type="ECO:0000313" key="8">
    <source>
        <dbReference type="Proteomes" id="UP000461880"/>
    </source>
</evidence>
<dbReference type="Pfam" id="PF01385">
    <property type="entry name" value="OrfB_IS605"/>
    <property type="match status" value="1"/>
</dbReference>
<evidence type="ECO:0000256" key="2">
    <source>
        <dbReference type="ARBA" id="ARBA00022578"/>
    </source>
</evidence>
<comment type="similarity">
    <text evidence="1">In the C-terminal section; belongs to the transposase 35 family.</text>
</comment>
<evidence type="ECO:0000256" key="1">
    <source>
        <dbReference type="ARBA" id="ARBA00008761"/>
    </source>
</evidence>
<keyword evidence="8" id="KW-1185">Reference proteome</keyword>
<dbReference type="InterPro" id="IPR001959">
    <property type="entry name" value="Transposase"/>
</dbReference>
<protein>
    <submittedName>
        <fullName evidence="7">IS200/IS605 family element transposase accessory protein TnpB</fullName>
    </submittedName>
</protein>
<comment type="caution">
    <text evidence="7">The sequence shown here is derived from an EMBL/GenBank/DDBJ whole genome shotgun (WGS) entry which is preliminary data.</text>
</comment>
<dbReference type="GO" id="GO:0006310">
    <property type="term" value="P:DNA recombination"/>
    <property type="evidence" value="ECO:0007669"/>
    <property type="project" value="UniProtKB-KW"/>
</dbReference>
<name>A0A7X2NUC9_9FIRM</name>
<dbReference type="GO" id="GO:0032196">
    <property type="term" value="P:transposition"/>
    <property type="evidence" value="ECO:0007669"/>
    <property type="project" value="UniProtKB-KW"/>
</dbReference>
<dbReference type="EMBL" id="VUMN01000033">
    <property type="protein sequence ID" value="MSS59461.1"/>
    <property type="molecule type" value="Genomic_DNA"/>
</dbReference>
<evidence type="ECO:0000256" key="3">
    <source>
        <dbReference type="ARBA" id="ARBA00023125"/>
    </source>
</evidence>
<dbReference type="GO" id="GO:0003677">
    <property type="term" value="F:DNA binding"/>
    <property type="evidence" value="ECO:0007669"/>
    <property type="project" value="UniProtKB-KW"/>
</dbReference>
<sequence length="419" mass="47804">MYLTQTNYIRHLPKDQYEAILEMCSYANNLYNVGLYQIRQHFFAANKYLRYEENYHLCKDNENYKLLQAGISQQILRTCDHAFRSFFALLSKKKSGSYDKNARIPHYRTKGGKYLLVLSANAISIRNGNLIVPMSRTFSKQHPDLDSIRIPVPDRISGKHIAEARIVPVLNGKALKIQYCYEQEEEPQNLNADNVLAIDVGLDNLASCVTTTGTSFIVDGRKLKSINQWYNKQLAHYASIKDHQNVKGFTVRMSLITDKRNRRVTDYMHKAARHIVDYCIANDIGTLIVGHNADQKRAVNMGKANNQKFVQIPFDQLRTYLKTLCERYGIAYIETEESYTSKASFLDGDEIPVYDAKHPYTSSFSGKRIKRGLYRTKENTLVNADINGACNIAKKGKQNLSFEGLCSGLLASPLRIRIA</sequence>
<proteinExistence type="inferred from homology"/>
<dbReference type="RefSeq" id="WP_154505712.1">
    <property type="nucleotide sequence ID" value="NZ_VUMN01000033.1"/>
</dbReference>
<reference evidence="7 8" key="1">
    <citation type="submission" date="2019-08" db="EMBL/GenBank/DDBJ databases">
        <title>In-depth cultivation of the pig gut microbiome towards novel bacterial diversity and tailored functional studies.</title>
        <authorList>
            <person name="Wylensek D."/>
            <person name="Hitch T.C.A."/>
            <person name="Clavel T."/>
        </authorList>
    </citation>
    <scope>NUCLEOTIDE SEQUENCE [LARGE SCALE GENOMIC DNA]</scope>
    <source>
        <strain evidence="7 8">Oil+RF-744-GAM-WT-6</strain>
    </source>
</reference>
<dbReference type="Pfam" id="PF07282">
    <property type="entry name" value="Cas12f1-like_TNB"/>
    <property type="match status" value="1"/>
</dbReference>
<dbReference type="Proteomes" id="UP000461880">
    <property type="component" value="Unassembled WGS sequence"/>
</dbReference>
<dbReference type="InterPro" id="IPR010095">
    <property type="entry name" value="Cas12f1-like_TNB"/>
</dbReference>
<evidence type="ECO:0000259" key="6">
    <source>
        <dbReference type="Pfam" id="PF07282"/>
    </source>
</evidence>
<dbReference type="AlphaFoldDB" id="A0A7X2NUC9"/>
<evidence type="ECO:0000259" key="5">
    <source>
        <dbReference type="Pfam" id="PF01385"/>
    </source>
</evidence>
<keyword evidence="2" id="KW-0815">Transposition</keyword>
<evidence type="ECO:0000313" key="7">
    <source>
        <dbReference type="EMBL" id="MSS59461.1"/>
    </source>
</evidence>